<dbReference type="Proteomes" id="UP001153365">
    <property type="component" value="Unassembled WGS sequence"/>
</dbReference>
<reference evidence="2" key="1">
    <citation type="submission" date="2022-06" db="EMBL/GenBank/DDBJ databases">
        <authorList>
            <consortium name="SYNGENTA / RWTH Aachen University"/>
        </authorList>
    </citation>
    <scope>NUCLEOTIDE SEQUENCE</scope>
</reference>
<feature type="region of interest" description="Disordered" evidence="1">
    <location>
        <begin position="1"/>
        <end position="34"/>
    </location>
</feature>
<gene>
    <name evidence="2" type="ORF">PPACK8108_LOCUS15958</name>
</gene>
<proteinExistence type="predicted"/>
<keyword evidence="3" id="KW-1185">Reference proteome</keyword>
<name>A0AAV0B9E4_PHAPC</name>
<evidence type="ECO:0000256" key="1">
    <source>
        <dbReference type="SAM" id="MobiDB-lite"/>
    </source>
</evidence>
<dbReference type="EMBL" id="CALTRL010004304">
    <property type="protein sequence ID" value="CAH7682828.1"/>
    <property type="molecule type" value="Genomic_DNA"/>
</dbReference>
<feature type="compositionally biased region" description="Acidic residues" evidence="1">
    <location>
        <begin position="59"/>
        <end position="71"/>
    </location>
</feature>
<evidence type="ECO:0000313" key="3">
    <source>
        <dbReference type="Proteomes" id="UP001153365"/>
    </source>
</evidence>
<accession>A0AAV0B9E4</accession>
<evidence type="ECO:0000313" key="2">
    <source>
        <dbReference type="EMBL" id="CAH7682828.1"/>
    </source>
</evidence>
<comment type="caution">
    <text evidence="2">The sequence shown here is derived from an EMBL/GenBank/DDBJ whole genome shotgun (WGS) entry which is preliminary data.</text>
</comment>
<feature type="region of interest" description="Disordered" evidence="1">
    <location>
        <begin position="59"/>
        <end position="78"/>
    </location>
</feature>
<sequence length="95" mass="10375">MSQPEVILKSGQKSIDAKPPISRKSISKKASRHSLRQNLTTHVHELDIAHQPVSECDEVNNNADDEGDSTDDCSGGDKRLENVNGYGRIFTRGGS</sequence>
<protein>
    <submittedName>
        <fullName evidence="2">Uncharacterized protein</fullName>
    </submittedName>
</protein>
<organism evidence="2 3">
    <name type="scientific">Phakopsora pachyrhizi</name>
    <name type="common">Asian soybean rust disease fungus</name>
    <dbReference type="NCBI Taxonomy" id="170000"/>
    <lineage>
        <taxon>Eukaryota</taxon>
        <taxon>Fungi</taxon>
        <taxon>Dikarya</taxon>
        <taxon>Basidiomycota</taxon>
        <taxon>Pucciniomycotina</taxon>
        <taxon>Pucciniomycetes</taxon>
        <taxon>Pucciniales</taxon>
        <taxon>Phakopsoraceae</taxon>
        <taxon>Phakopsora</taxon>
    </lineage>
</organism>
<dbReference type="AlphaFoldDB" id="A0AAV0B9E4"/>
<feature type="compositionally biased region" description="Basic residues" evidence="1">
    <location>
        <begin position="25"/>
        <end position="34"/>
    </location>
</feature>